<proteinExistence type="predicted"/>
<dbReference type="InterPro" id="IPR036864">
    <property type="entry name" value="Zn2-C6_fun-type_DNA-bd_sf"/>
</dbReference>
<organism evidence="4 5">
    <name type="scientific">[Torrubiella] hemipterigena</name>
    <dbReference type="NCBI Taxonomy" id="1531966"/>
    <lineage>
        <taxon>Eukaryota</taxon>
        <taxon>Fungi</taxon>
        <taxon>Dikarya</taxon>
        <taxon>Ascomycota</taxon>
        <taxon>Pezizomycotina</taxon>
        <taxon>Sordariomycetes</taxon>
        <taxon>Hypocreomycetidae</taxon>
        <taxon>Hypocreales</taxon>
        <taxon>Clavicipitaceae</taxon>
        <taxon>Clavicipitaceae incertae sedis</taxon>
        <taxon>'Torrubiella' clade</taxon>
    </lineage>
</organism>
<evidence type="ECO:0000313" key="4">
    <source>
        <dbReference type="EMBL" id="CEJ93408.1"/>
    </source>
</evidence>
<dbReference type="PANTHER" id="PTHR38791:SF13">
    <property type="entry name" value="ZN(2)-C6 FUNGAL-TYPE DOMAIN-CONTAINING PROTEIN"/>
    <property type="match status" value="1"/>
</dbReference>
<dbReference type="AlphaFoldDB" id="A0A0A1TPI0"/>
<gene>
    <name evidence="4" type="ORF">VHEMI08999</name>
</gene>
<protein>
    <recommendedName>
        <fullName evidence="3">Zn(2)-C6 fungal-type domain-containing protein</fullName>
    </recommendedName>
</protein>
<evidence type="ECO:0000259" key="3">
    <source>
        <dbReference type="PROSITE" id="PS50048"/>
    </source>
</evidence>
<dbReference type="SMART" id="SM00066">
    <property type="entry name" value="GAL4"/>
    <property type="match status" value="1"/>
</dbReference>
<dbReference type="PANTHER" id="PTHR38791">
    <property type="entry name" value="ZN(II)2CYS6 TRANSCRIPTION FACTOR (EUROFUNG)-RELATED-RELATED"/>
    <property type="match status" value="1"/>
</dbReference>
<dbReference type="Proteomes" id="UP000039046">
    <property type="component" value="Unassembled WGS sequence"/>
</dbReference>
<dbReference type="PROSITE" id="PS50048">
    <property type="entry name" value="ZN2_CY6_FUNGAL_2"/>
    <property type="match status" value="1"/>
</dbReference>
<reference evidence="4 5" key="1">
    <citation type="journal article" date="2015" name="Genome Announc.">
        <title>Draft Genome Sequence and Gene Annotation of the Entomopathogenic Fungus Verticillium hemipterigenum.</title>
        <authorList>
            <person name="Horn F."/>
            <person name="Habel A."/>
            <person name="Scharf D.H."/>
            <person name="Dworschak J."/>
            <person name="Brakhage A.A."/>
            <person name="Guthke R."/>
            <person name="Hertweck C."/>
            <person name="Linde J."/>
        </authorList>
    </citation>
    <scope>NUCLEOTIDE SEQUENCE [LARGE SCALE GENOMIC DNA]</scope>
</reference>
<dbReference type="InterPro" id="IPR053175">
    <property type="entry name" value="DHMBA_Reg_Transcription_Factor"/>
</dbReference>
<dbReference type="GO" id="GO:0000981">
    <property type="term" value="F:DNA-binding transcription factor activity, RNA polymerase II-specific"/>
    <property type="evidence" value="ECO:0007669"/>
    <property type="project" value="InterPro"/>
</dbReference>
<sequence length="575" mass="64166">MVYCGKPSKGCQMCKTRRIKCDEARPFCNQCTKSRRECPGYKDPFDLVFRNETQATERRARKATAKAASLKTGGKDNEFQIITGAPSSSHSSQTTPTSSIATSPTQTVAERARCHFISNFILIPPQGTERGYFEFVVPILNNDPPVPFKLAFEACSLASLGLRVGHGREFEKQALSKYTAALAAVSGAIRDPIESKWDATVAAVLLLGLFENITARQVGMLAWGTHTEGAIQLVKGRGREQFQTKIGRDLFTCVRTQMLIFAFSSGKPLPLGAEFWIRGAAKDKFATVCYHITMRTSELKTEANRLLMTLDRKPENIGIIMDIIKKCQMRDHEFVQWSKNLPEYFEAKTTIWEDNVPNGDFRKAEVYPGRVDAFVDMWVATIWNSMRCGRIVLASIIVRCAAWVCYPVDYRTTPEYATYSRISAELITDIIASIPFCLGWFASRKHLLDKNDLTGYACGEDDAPKGLAGYLVTWPLSCVLTQDYSTDNQRAWVQGRLEAISSQLGMRCAKMLTHMHLRVPSMLIHRDMMSETGMTSSTVDLDKILASRAVPPSGLSVSPSAQRAIVPVVKQETFH</sequence>
<dbReference type="Gene3D" id="4.10.240.10">
    <property type="entry name" value="Zn(2)-C6 fungal-type DNA-binding domain"/>
    <property type="match status" value="1"/>
</dbReference>
<evidence type="ECO:0000256" key="2">
    <source>
        <dbReference type="SAM" id="MobiDB-lite"/>
    </source>
</evidence>
<dbReference type="PROSITE" id="PS00463">
    <property type="entry name" value="ZN2_CY6_FUNGAL_1"/>
    <property type="match status" value="1"/>
</dbReference>
<dbReference type="OrthoDB" id="4314040at2759"/>
<dbReference type="EMBL" id="CDHN01000005">
    <property type="protein sequence ID" value="CEJ93408.1"/>
    <property type="molecule type" value="Genomic_DNA"/>
</dbReference>
<dbReference type="HOGENOM" id="CLU_013866_4_1_1"/>
<dbReference type="SUPFAM" id="SSF57701">
    <property type="entry name" value="Zn2/Cys6 DNA-binding domain"/>
    <property type="match status" value="1"/>
</dbReference>
<name>A0A0A1TPI0_9HYPO</name>
<feature type="region of interest" description="Disordered" evidence="2">
    <location>
        <begin position="82"/>
        <end position="104"/>
    </location>
</feature>
<dbReference type="CDD" id="cd00067">
    <property type="entry name" value="GAL4"/>
    <property type="match status" value="1"/>
</dbReference>
<keyword evidence="5" id="KW-1185">Reference proteome</keyword>
<dbReference type="InterPro" id="IPR001138">
    <property type="entry name" value="Zn2Cys6_DnaBD"/>
</dbReference>
<feature type="domain" description="Zn(2)-C6 fungal-type" evidence="3">
    <location>
        <begin position="10"/>
        <end position="38"/>
    </location>
</feature>
<feature type="compositionally biased region" description="Low complexity" evidence="2">
    <location>
        <begin position="87"/>
        <end position="104"/>
    </location>
</feature>
<accession>A0A0A1TPI0</accession>
<evidence type="ECO:0000313" key="5">
    <source>
        <dbReference type="Proteomes" id="UP000039046"/>
    </source>
</evidence>
<keyword evidence="1" id="KW-0539">Nucleus</keyword>
<dbReference type="GO" id="GO:0008270">
    <property type="term" value="F:zinc ion binding"/>
    <property type="evidence" value="ECO:0007669"/>
    <property type="project" value="InterPro"/>
</dbReference>
<dbReference type="Pfam" id="PF00172">
    <property type="entry name" value="Zn_clus"/>
    <property type="match status" value="1"/>
</dbReference>
<evidence type="ECO:0000256" key="1">
    <source>
        <dbReference type="ARBA" id="ARBA00023242"/>
    </source>
</evidence>
<dbReference type="STRING" id="1531966.A0A0A1TPI0"/>